<dbReference type="EMBL" id="JAOB01000033">
    <property type="protein sequence ID" value="EUA52457.1"/>
    <property type="molecule type" value="Genomic_DNA"/>
</dbReference>
<proteinExistence type="predicted"/>
<evidence type="ECO:0000256" key="1">
    <source>
        <dbReference type="SAM" id="MobiDB-lite"/>
    </source>
</evidence>
<sequence>MAEDHRAPGADQVDIAVAVGVGEPAAAGLGDESGVPPTAVNARTGEFTPPGMTAQAASNSIAETAVSAATRSVLPTTTSVPAAATWSTTGCNSRAGALRRCHTRAVIRQSAADVAVAKVDGVRDDPSARLALMRTSYRVPSSVDRGYLPYREARPPS</sequence>
<dbReference type="AlphaFoldDB" id="X8C7X2"/>
<accession>X8C7X2</accession>
<organism evidence="2">
    <name type="scientific">Mycobacterium xenopi 4042</name>
    <dbReference type="NCBI Taxonomy" id="1299334"/>
    <lineage>
        <taxon>Bacteria</taxon>
        <taxon>Bacillati</taxon>
        <taxon>Actinomycetota</taxon>
        <taxon>Actinomycetes</taxon>
        <taxon>Mycobacteriales</taxon>
        <taxon>Mycobacteriaceae</taxon>
        <taxon>Mycobacterium</taxon>
    </lineage>
</organism>
<comment type="caution">
    <text evidence="2">The sequence shown here is derived from an EMBL/GenBank/DDBJ whole genome shotgun (WGS) entry which is preliminary data.</text>
</comment>
<name>X8C7X2_MYCXE</name>
<gene>
    <name evidence="2" type="ORF">I553_2644</name>
</gene>
<reference evidence="2" key="1">
    <citation type="submission" date="2014-01" db="EMBL/GenBank/DDBJ databases">
        <authorList>
            <person name="Brown-Elliot B."/>
            <person name="Wallace R."/>
            <person name="Lenaerts A."/>
            <person name="Ordway D."/>
            <person name="DeGroote M.A."/>
            <person name="Parker T."/>
            <person name="Sizemore C."/>
            <person name="Tallon L.J."/>
            <person name="Sadzewicz L.K."/>
            <person name="Sengamalay N."/>
            <person name="Fraser C.M."/>
            <person name="Hine E."/>
            <person name="Shefchek K.A."/>
            <person name="Das S.P."/>
            <person name="Tettelin H."/>
        </authorList>
    </citation>
    <scope>NUCLEOTIDE SEQUENCE [LARGE SCALE GENOMIC DNA]</scope>
    <source>
        <strain evidence="2">4042</strain>
    </source>
</reference>
<evidence type="ECO:0000313" key="2">
    <source>
        <dbReference type="EMBL" id="EUA52457.1"/>
    </source>
</evidence>
<dbReference type="PATRIC" id="fig|1299334.3.peg.3749"/>
<protein>
    <submittedName>
        <fullName evidence="2">Glutamate-1-semialdehyde 2,1-aminomutase domain protein</fullName>
        <ecNumber evidence="2">5.4.3.8</ecNumber>
    </submittedName>
</protein>
<feature type="region of interest" description="Disordered" evidence="1">
    <location>
        <begin position="26"/>
        <end position="59"/>
    </location>
</feature>
<dbReference type="EC" id="5.4.3.8" evidence="2"/>
<keyword evidence="2" id="KW-0413">Isomerase</keyword>
<dbReference type="GO" id="GO:0042286">
    <property type="term" value="F:glutamate-1-semialdehyde 2,1-aminomutase activity"/>
    <property type="evidence" value="ECO:0007669"/>
    <property type="project" value="UniProtKB-EC"/>
</dbReference>